<evidence type="ECO:0000256" key="5">
    <source>
        <dbReference type="ARBA" id="ARBA00022980"/>
    </source>
</evidence>
<evidence type="ECO:0000256" key="4">
    <source>
        <dbReference type="ARBA" id="ARBA00022640"/>
    </source>
</evidence>
<organism evidence="10">
    <name type="scientific">Monodopsis sp. MarTras21</name>
    <dbReference type="NCBI Taxonomy" id="1745953"/>
    <lineage>
        <taxon>Eukaryota</taxon>
        <taxon>Sar</taxon>
        <taxon>Stramenopiles</taxon>
        <taxon>Ochrophyta</taxon>
        <taxon>Eustigmatophyceae</taxon>
        <taxon>Eustigmatales</taxon>
        <taxon>Monodopsidaceae</taxon>
        <taxon>Monodopsis</taxon>
    </lineage>
</organism>
<dbReference type="SMART" id="SM01382">
    <property type="entry name" value="Ribosomal_L2_C"/>
    <property type="match status" value="1"/>
</dbReference>
<dbReference type="InterPro" id="IPR014722">
    <property type="entry name" value="Rib_uL2_dom2"/>
</dbReference>
<dbReference type="GO" id="GO:0003723">
    <property type="term" value="F:RNA binding"/>
    <property type="evidence" value="ECO:0007669"/>
    <property type="project" value="InterPro"/>
</dbReference>
<proteinExistence type="inferred from homology"/>
<dbReference type="NCBIfam" id="TIGR01171">
    <property type="entry name" value="rplB_bact"/>
    <property type="match status" value="1"/>
</dbReference>
<evidence type="ECO:0000259" key="8">
    <source>
        <dbReference type="SMART" id="SM01382"/>
    </source>
</evidence>
<dbReference type="Pfam" id="PF00181">
    <property type="entry name" value="Ribosomal_L2_N"/>
    <property type="match status" value="1"/>
</dbReference>
<dbReference type="InterPro" id="IPR014726">
    <property type="entry name" value="Ribosomal_uL2_dom3"/>
</dbReference>
<geneLocation type="mitochondrion" evidence="10"/>
<dbReference type="PROSITE" id="PS00467">
    <property type="entry name" value="RIBOSOMAL_L2"/>
    <property type="match status" value="1"/>
</dbReference>
<keyword evidence="5 10" id="KW-0689">Ribosomal protein</keyword>
<evidence type="ECO:0000256" key="6">
    <source>
        <dbReference type="ARBA" id="ARBA00023274"/>
    </source>
</evidence>
<dbReference type="InterPro" id="IPR022671">
    <property type="entry name" value="Ribosomal_uL2_CS"/>
</dbReference>
<dbReference type="InterPro" id="IPR022666">
    <property type="entry name" value="Ribosomal_uL2_RNA-bd_dom"/>
</dbReference>
<dbReference type="Gene3D" id="2.40.50.140">
    <property type="entry name" value="Nucleic acid-binding proteins"/>
    <property type="match status" value="1"/>
</dbReference>
<evidence type="ECO:0000256" key="7">
    <source>
        <dbReference type="SAM" id="MobiDB-lite"/>
    </source>
</evidence>
<feature type="region of interest" description="Disordered" evidence="7">
    <location>
        <begin position="226"/>
        <end position="271"/>
    </location>
</feature>
<dbReference type="AlphaFoldDB" id="A0A140F2X7"/>
<dbReference type="InterPro" id="IPR005880">
    <property type="entry name" value="Ribosomal_uL2_bac/org-type"/>
</dbReference>
<dbReference type="PANTHER" id="PTHR13691:SF5">
    <property type="entry name" value="LARGE RIBOSOMAL SUBUNIT PROTEIN UL2M"/>
    <property type="match status" value="1"/>
</dbReference>
<dbReference type="GO" id="GO:0015934">
    <property type="term" value="C:large ribosomal subunit"/>
    <property type="evidence" value="ECO:0007669"/>
    <property type="project" value="InterPro"/>
</dbReference>
<keyword evidence="10" id="KW-0496">Mitochondrion</keyword>
<evidence type="ECO:0000256" key="3">
    <source>
        <dbReference type="ARBA" id="ARBA00022528"/>
    </source>
</evidence>
<dbReference type="Gene3D" id="2.30.30.30">
    <property type="match status" value="1"/>
</dbReference>
<evidence type="ECO:0000256" key="2">
    <source>
        <dbReference type="ARBA" id="ARBA00005636"/>
    </source>
</evidence>
<dbReference type="GO" id="GO:0009507">
    <property type="term" value="C:chloroplast"/>
    <property type="evidence" value="ECO:0007669"/>
    <property type="project" value="UniProtKB-SubCell"/>
</dbReference>
<dbReference type="InterPro" id="IPR022669">
    <property type="entry name" value="Ribosomal_uL2_C"/>
</dbReference>
<evidence type="ECO:0000256" key="1">
    <source>
        <dbReference type="ARBA" id="ARBA00004229"/>
    </source>
</evidence>
<dbReference type="EMBL" id="KU501222">
    <property type="protein sequence ID" value="AML60761.1"/>
    <property type="molecule type" value="Genomic_DNA"/>
</dbReference>
<evidence type="ECO:0000259" key="9">
    <source>
        <dbReference type="SMART" id="SM01383"/>
    </source>
</evidence>
<evidence type="ECO:0000313" key="10">
    <source>
        <dbReference type="EMBL" id="AML60761.1"/>
    </source>
</evidence>
<gene>
    <name evidence="10" type="primary">rpl2</name>
</gene>
<name>A0A140F2X7_9STRA</name>
<dbReference type="InterPro" id="IPR002171">
    <property type="entry name" value="Ribosomal_uL2"/>
</dbReference>
<keyword evidence="4" id="KW-0934">Plastid</keyword>
<dbReference type="Pfam" id="PF03947">
    <property type="entry name" value="Ribosomal_L2_C"/>
    <property type="match status" value="1"/>
</dbReference>
<dbReference type="PANTHER" id="PTHR13691">
    <property type="entry name" value="RIBOSOMAL PROTEIN L2"/>
    <property type="match status" value="1"/>
</dbReference>
<dbReference type="SUPFAM" id="SSF50249">
    <property type="entry name" value="Nucleic acid-binding proteins"/>
    <property type="match status" value="1"/>
</dbReference>
<protein>
    <submittedName>
        <fullName evidence="10">Ribosomal protein L2</fullName>
    </submittedName>
</protein>
<dbReference type="SMART" id="SM01383">
    <property type="entry name" value="Ribosomal_L2"/>
    <property type="match status" value="1"/>
</dbReference>
<feature type="domain" description="Large ribosomal subunit protein uL2 RNA-binding" evidence="9">
    <location>
        <begin position="45"/>
        <end position="120"/>
    </location>
</feature>
<dbReference type="PIRSF" id="PIRSF002158">
    <property type="entry name" value="Ribosomal_L2"/>
    <property type="match status" value="1"/>
</dbReference>
<sequence>MQNLVFGNIRPVTPSQRGLKRLKLPFLSSQKPIKSKSFFLARKVGRNNRGHITVRHRGGGHKRLYREIDFKRLNTSGIVEALEYDPYRTAFLARLYNYKERAHSYILAPKNLCIGALVRSGSEAEIKLGHSLPFSRIPVGSLIHNVSTAFGRDAQYTRSAGSSTQLIQKTKTKARIRLCSGEQRLVPLEAHATLGVVANENSNLNTIGKAGRNRWYGRRPYVRGVAMNPVDHPHGGGEGKSSGGRPSVTPWGKPAKGPKTSRSRNPFVLGP</sequence>
<comment type="similarity">
    <text evidence="2">Belongs to the universal ribosomal protein uL2 family.</text>
</comment>
<dbReference type="GO" id="GO:0003735">
    <property type="term" value="F:structural constituent of ribosome"/>
    <property type="evidence" value="ECO:0007669"/>
    <property type="project" value="InterPro"/>
</dbReference>
<dbReference type="SUPFAM" id="SSF50104">
    <property type="entry name" value="Translation proteins SH3-like domain"/>
    <property type="match status" value="1"/>
</dbReference>
<feature type="domain" description="Large ribosomal subunit protein uL2 C-terminal" evidence="8">
    <location>
        <begin position="126"/>
        <end position="254"/>
    </location>
</feature>
<reference evidence="10" key="1">
    <citation type="journal article" date="2016" name="Genome Biol. Evol.">
        <title>A Comparative Analysis of Mitochondrial Genomes in Eustigmatophyte Algae.</title>
        <authorList>
            <person name="Sevcikova T."/>
            <person name="Klimes V."/>
            <person name="Zbrankova V."/>
            <person name="Strnad H."/>
            <person name="Hroudova M."/>
            <person name="Vlcek C."/>
            <person name="Elias M."/>
        </authorList>
    </citation>
    <scope>NUCLEOTIDE SEQUENCE</scope>
    <source>
        <strain evidence="10">MarTras 21</strain>
    </source>
</reference>
<keyword evidence="3" id="KW-0150">Chloroplast</keyword>
<dbReference type="InterPro" id="IPR012340">
    <property type="entry name" value="NA-bd_OB-fold"/>
</dbReference>
<dbReference type="FunFam" id="4.10.950.10:FF:000001">
    <property type="entry name" value="50S ribosomal protein L2"/>
    <property type="match status" value="1"/>
</dbReference>
<keyword evidence="6" id="KW-0687">Ribonucleoprotein</keyword>
<dbReference type="Gene3D" id="4.10.950.10">
    <property type="entry name" value="Ribosomal protein L2, domain 3"/>
    <property type="match status" value="1"/>
</dbReference>
<dbReference type="InterPro" id="IPR008991">
    <property type="entry name" value="Translation_prot_SH3-like_sf"/>
</dbReference>
<dbReference type="GO" id="GO:0002181">
    <property type="term" value="P:cytoplasmic translation"/>
    <property type="evidence" value="ECO:0007669"/>
    <property type="project" value="TreeGrafter"/>
</dbReference>
<dbReference type="GO" id="GO:0016740">
    <property type="term" value="F:transferase activity"/>
    <property type="evidence" value="ECO:0007669"/>
    <property type="project" value="InterPro"/>
</dbReference>
<accession>A0A140F2X7</accession>
<comment type="subcellular location">
    <subcellularLocation>
        <location evidence="1">Plastid</location>
        <location evidence="1">Chloroplast</location>
    </subcellularLocation>
</comment>